<evidence type="ECO:0000256" key="1">
    <source>
        <dbReference type="SAM" id="MobiDB-lite"/>
    </source>
</evidence>
<accession>A0A0J6WHQ6</accession>
<feature type="transmembrane region" description="Helical" evidence="2">
    <location>
        <begin position="92"/>
        <end position="113"/>
    </location>
</feature>
<dbReference type="Proteomes" id="UP000036313">
    <property type="component" value="Unassembled WGS sequence"/>
</dbReference>
<dbReference type="EMBL" id="JYNU01000003">
    <property type="protein sequence ID" value="KMO81252.1"/>
    <property type="molecule type" value="Genomic_DNA"/>
</dbReference>
<comment type="caution">
    <text evidence="3">The sequence shown here is derived from an EMBL/GenBank/DDBJ whole genome shotgun (WGS) entry which is preliminary data.</text>
</comment>
<feature type="transmembrane region" description="Helical" evidence="2">
    <location>
        <begin position="142"/>
        <end position="163"/>
    </location>
</feature>
<protein>
    <recommendedName>
        <fullName evidence="5">DUF3159 domain-containing protein</fullName>
    </recommendedName>
</protein>
<keyword evidence="2" id="KW-0472">Membrane</keyword>
<feature type="region of interest" description="Disordered" evidence="1">
    <location>
        <begin position="203"/>
        <end position="222"/>
    </location>
</feature>
<evidence type="ECO:0008006" key="5">
    <source>
        <dbReference type="Google" id="ProtNLM"/>
    </source>
</evidence>
<feature type="transmembrane region" description="Helical" evidence="2">
    <location>
        <begin position="67"/>
        <end position="86"/>
    </location>
</feature>
<feature type="transmembrane region" description="Helical" evidence="2">
    <location>
        <begin position="41"/>
        <end position="60"/>
    </location>
</feature>
<keyword evidence="2" id="KW-1133">Transmembrane helix</keyword>
<evidence type="ECO:0000313" key="3">
    <source>
        <dbReference type="EMBL" id="KMO81252.1"/>
    </source>
</evidence>
<dbReference type="RefSeq" id="WP_048421982.1">
    <property type="nucleotide sequence ID" value="NZ_JYNU01000003.1"/>
</dbReference>
<name>A0A0J6WHQ6_9MYCO</name>
<dbReference type="AlphaFoldDB" id="A0A0J6WHQ6"/>
<dbReference type="PIRSF" id="PIRSF010219">
    <property type="entry name" value="UCP010219"/>
    <property type="match status" value="1"/>
</dbReference>
<reference evidence="3 4" key="1">
    <citation type="journal article" date="2015" name="Genome Biol. Evol.">
        <title>Characterization of Three Mycobacterium spp. with Potential Use in Bioremediation by Genome Sequencing and Comparative Genomics.</title>
        <authorList>
            <person name="Das S."/>
            <person name="Pettersson B.M."/>
            <person name="Behra P.R."/>
            <person name="Ramesh M."/>
            <person name="Dasgupta S."/>
            <person name="Bhattacharya A."/>
            <person name="Kirsebom L.A."/>
        </authorList>
    </citation>
    <scope>NUCLEOTIDE SEQUENCE [LARGE SCALE GENOMIC DNA]</scope>
    <source>
        <strain evidence="3 4">DSM 44075</strain>
    </source>
</reference>
<feature type="transmembrane region" description="Helical" evidence="2">
    <location>
        <begin position="169"/>
        <end position="195"/>
    </location>
</feature>
<sequence length="222" mass="23315">MSARESDVTPTLLARMGGWSGMLYASLPTVVFAAVDAAAPLHIAVVLGVGAAAGVAGLRLAQREPLAPAFSGLFGVAIGAVLAFWTGDARDYFVVGIWASAILAVVFSVSIIVRRPLVGVVWSALTGSGQAWRTRRSARLRYDIATAALTAVFTARFVVQFWLYGEQSVAWLAVARIAMGYPLTALALLVVVWAIRGSRRTTSSAATPRAGTDPGSPLRRTG</sequence>
<evidence type="ECO:0000313" key="4">
    <source>
        <dbReference type="Proteomes" id="UP000036313"/>
    </source>
</evidence>
<keyword evidence="2" id="KW-0812">Transmembrane</keyword>
<feature type="transmembrane region" description="Helical" evidence="2">
    <location>
        <begin position="12"/>
        <end position="35"/>
    </location>
</feature>
<dbReference type="InterPro" id="IPR016566">
    <property type="entry name" value="UCP010219"/>
</dbReference>
<organism evidence="3 4">
    <name type="scientific">Mycolicibacterium obuense</name>
    <dbReference type="NCBI Taxonomy" id="1807"/>
    <lineage>
        <taxon>Bacteria</taxon>
        <taxon>Bacillati</taxon>
        <taxon>Actinomycetota</taxon>
        <taxon>Actinomycetes</taxon>
        <taxon>Mycobacteriales</taxon>
        <taxon>Mycobacteriaceae</taxon>
        <taxon>Mycolicibacterium</taxon>
    </lineage>
</organism>
<proteinExistence type="predicted"/>
<gene>
    <name evidence="3" type="ORF">MOBUDSM44075_00479</name>
</gene>
<evidence type="ECO:0000256" key="2">
    <source>
        <dbReference type="SAM" id="Phobius"/>
    </source>
</evidence>
<dbReference type="Pfam" id="PF11361">
    <property type="entry name" value="DUF3159"/>
    <property type="match status" value="1"/>
</dbReference>